<evidence type="ECO:0000256" key="11">
    <source>
        <dbReference type="RuleBase" id="RU362115"/>
    </source>
</evidence>
<accession>A0A0D3KHZ8</accession>
<dbReference type="OMA" id="HNSVSCI"/>
<dbReference type="Pfam" id="PF01694">
    <property type="entry name" value="Rhomboid"/>
    <property type="match status" value="1"/>
</dbReference>
<protein>
    <recommendedName>
        <fullName evidence="4">rhomboid protease</fullName>
        <ecNumber evidence="4">3.4.21.105</ecNumber>
    </recommendedName>
</protein>
<evidence type="ECO:0000256" key="1">
    <source>
        <dbReference type="ARBA" id="ARBA00000156"/>
    </source>
</evidence>
<comment type="function">
    <text evidence="11">Serine protease involved in intramembrane proteolysis.</text>
</comment>
<dbReference type="EnsemblProtists" id="EOD35383">
    <property type="protein sequence ID" value="EOD35383"/>
    <property type="gene ID" value="EMIHUDRAFT_449194"/>
</dbReference>
<dbReference type="Proteomes" id="UP000013827">
    <property type="component" value="Unassembled WGS sequence"/>
</dbReference>
<dbReference type="GO" id="GO:0006508">
    <property type="term" value="P:proteolysis"/>
    <property type="evidence" value="ECO:0007669"/>
    <property type="project" value="UniProtKB-KW"/>
</dbReference>
<keyword evidence="5 11" id="KW-0645">Protease</keyword>
<feature type="transmembrane region" description="Helical" evidence="11">
    <location>
        <begin position="154"/>
        <end position="175"/>
    </location>
</feature>
<dbReference type="GeneID" id="17280653"/>
<dbReference type="GO" id="GO:0004252">
    <property type="term" value="F:serine-type endopeptidase activity"/>
    <property type="evidence" value="ECO:0007669"/>
    <property type="project" value="InterPro"/>
</dbReference>
<evidence type="ECO:0000256" key="6">
    <source>
        <dbReference type="ARBA" id="ARBA00022692"/>
    </source>
</evidence>
<keyword evidence="10 11" id="KW-0472">Membrane</keyword>
<keyword evidence="15" id="KW-1185">Reference proteome</keyword>
<evidence type="ECO:0000256" key="12">
    <source>
        <dbReference type="SAM" id="MobiDB-lite"/>
    </source>
</evidence>
<feature type="transmembrane region" description="Helical" evidence="11">
    <location>
        <begin position="264"/>
        <end position="281"/>
    </location>
</feature>
<dbReference type="GO" id="GO:0016020">
    <property type="term" value="C:membrane"/>
    <property type="evidence" value="ECO:0007669"/>
    <property type="project" value="UniProtKB-SubCell"/>
</dbReference>
<name>A0A0D3KHZ8_EMIH1</name>
<dbReference type="AlphaFoldDB" id="A0A0D3KHZ8"/>
<comment type="subcellular location">
    <subcellularLocation>
        <location evidence="2 11">Membrane</location>
        <topology evidence="2 11">Multi-pass membrane protein</topology>
    </subcellularLocation>
</comment>
<evidence type="ECO:0000256" key="4">
    <source>
        <dbReference type="ARBA" id="ARBA00013039"/>
    </source>
</evidence>
<evidence type="ECO:0000256" key="2">
    <source>
        <dbReference type="ARBA" id="ARBA00004141"/>
    </source>
</evidence>
<evidence type="ECO:0000313" key="15">
    <source>
        <dbReference type="Proteomes" id="UP000013827"/>
    </source>
</evidence>
<comment type="catalytic activity">
    <reaction evidence="1 11">
        <text>Cleaves type-1 transmembrane domains using a catalytic dyad composed of serine and histidine that are contributed by different transmembrane domains.</text>
        <dbReference type="EC" id="3.4.21.105"/>
    </reaction>
</comment>
<feature type="domain" description="Peptidase S54 rhomboid" evidence="13">
    <location>
        <begin position="144"/>
        <end position="282"/>
    </location>
</feature>
<evidence type="ECO:0000256" key="3">
    <source>
        <dbReference type="ARBA" id="ARBA00009045"/>
    </source>
</evidence>
<keyword evidence="8 11" id="KW-0720">Serine protease</keyword>
<dbReference type="InterPro" id="IPR002610">
    <property type="entry name" value="Peptidase_S54_rhomboid-like"/>
</dbReference>
<evidence type="ECO:0000256" key="5">
    <source>
        <dbReference type="ARBA" id="ARBA00022670"/>
    </source>
</evidence>
<evidence type="ECO:0000313" key="14">
    <source>
        <dbReference type="EnsemblProtists" id="EOD35383"/>
    </source>
</evidence>
<keyword evidence="7 11" id="KW-0378">Hydrolase</keyword>
<evidence type="ECO:0000256" key="7">
    <source>
        <dbReference type="ARBA" id="ARBA00022801"/>
    </source>
</evidence>
<keyword evidence="6 11" id="KW-0812">Transmembrane</keyword>
<dbReference type="RefSeq" id="XP_005787812.1">
    <property type="nucleotide sequence ID" value="XM_005787755.1"/>
</dbReference>
<dbReference type="PaxDb" id="2903-EOD35383"/>
<feature type="transmembrane region" description="Helical" evidence="11">
    <location>
        <begin position="187"/>
        <end position="208"/>
    </location>
</feature>
<dbReference type="Gene3D" id="1.20.1540.10">
    <property type="entry name" value="Rhomboid-like"/>
    <property type="match status" value="1"/>
</dbReference>
<feature type="transmembrane region" description="Helical" evidence="11">
    <location>
        <begin position="302"/>
        <end position="322"/>
    </location>
</feature>
<dbReference type="eggNOG" id="KOG2289">
    <property type="taxonomic scope" value="Eukaryota"/>
</dbReference>
<dbReference type="EC" id="3.4.21.105" evidence="4"/>
<comment type="similarity">
    <text evidence="3 11">Belongs to the peptidase S54 family.</text>
</comment>
<feature type="transmembrane region" description="Helical" evidence="11">
    <location>
        <begin position="214"/>
        <end position="233"/>
    </location>
</feature>
<dbReference type="HOGENOM" id="CLU_011531_0_0_1"/>
<sequence length="419" mass="45324">MPKRPSRADGYDDHITMPHGIGDEPRPPMGHPVAYTTDSDAALARSLQEAELEELDAPLPAEQQPRRRRPWFCLLAVLACCILFLVEMAENEWKVQPFVCPASCAGRPCYEDGAACEANPLLGPTTAVMDKLGAKDDVAIFEEGEWWRVVACNWLHVGLIHLLLNMLAVGSLGCALERRFGFWRVGLLYVLSGLFGTLCSVLFLPGVLSLGASASVFGLVGATWADVILNYLARGTTRGAGLCQLLFLTALNLAIGLTPWVDNFMHLGGLVCGLVVGLMLFSKRHVDPRTGKNAYTCVQKEVVFCGVVLFLVLLGGVIAVSVSPEAQEAFRECGSCERLNCVEIDWFTDKPWWSCCFARNGAGTCTIEPANASTVIANCNVTAREPFSVPCHTSDPLCEYSPADVGSVSKLCTRLCSGC</sequence>
<evidence type="ECO:0000256" key="10">
    <source>
        <dbReference type="ARBA" id="ARBA00023136"/>
    </source>
</evidence>
<feature type="transmembrane region" description="Helical" evidence="11">
    <location>
        <begin position="71"/>
        <end position="89"/>
    </location>
</feature>
<feature type="transmembrane region" description="Helical" evidence="11">
    <location>
        <begin position="240"/>
        <end position="258"/>
    </location>
</feature>
<feature type="region of interest" description="Disordered" evidence="12">
    <location>
        <begin position="1"/>
        <end position="35"/>
    </location>
</feature>
<organism evidence="14 15">
    <name type="scientific">Emiliania huxleyi (strain CCMP1516)</name>
    <dbReference type="NCBI Taxonomy" id="280463"/>
    <lineage>
        <taxon>Eukaryota</taxon>
        <taxon>Haptista</taxon>
        <taxon>Haptophyta</taxon>
        <taxon>Prymnesiophyceae</taxon>
        <taxon>Isochrysidales</taxon>
        <taxon>Noelaerhabdaceae</taxon>
        <taxon>Emiliania</taxon>
    </lineage>
</organism>
<dbReference type="PANTHER" id="PTHR22936:SF69">
    <property type="entry name" value="RHOMBOID-LIKE PROTEIN"/>
    <property type="match status" value="1"/>
</dbReference>
<reference evidence="15" key="1">
    <citation type="journal article" date="2013" name="Nature">
        <title>Pan genome of the phytoplankton Emiliania underpins its global distribution.</title>
        <authorList>
            <person name="Read B.A."/>
            <person name="Kegel J."/>
            <person name="Klute M.J."/>
            <person name="Kuo A."/>
            <person name="Lefebvre S.C."/>
            <person name="Maumus F."/>
            <person name="Mayer C."/>
            <person name="Miller J."/>
            <person name="Monier A."/>
            <person name="Salamov A."/>
            <person name="Young J."/>
            <person name="Aguilar M."/>
            <person name="Claverie J.M."/>
            <person name="Frickenhaus S."/>
            <person name="Gonzalez K."/>
            <person name="Herman E.K."/>
            <person name="Lin Y.C."/>
            <person name="Napier J."/>
            <person name="Ogata H."/>
            <person name="Sarno A.F."/>
            <person name="Shmutz J."/>
            <person name="Schroeder D."/>
            <person name="de Vargas C."/>
            <person name="Verret F."/>
            <person name="von Dassow P."/>
            <person name="Valentin K."/>
            <person name="Van de Peer Y."/>
            <person name="Wheeler G."/>
            <person name="Dacks J.B."/>
            <person name="Delwiche C.F."/>
            <person name="Dyhrman S.T."/>
            <person name="Glockner G."/>
            <person name="John U."/>
            <person name="Richards T."/>
            <person name="Worden A.Z."/>
            <person name="Zhang X."/>
            <person name="Grigoriev I.V."/>
            <person name="Allen A.E."/>
            <person name="Bidle K."/>
            <person name="Borodovsky M."/>
            <person name="Bowler C."/>
            <person name="Brownlee C."/>
            <person name="Cock J.M."/>
            <person name="Elias M."/>
            <person name="Gladyshev V.N."/>
            <person name="Groth M."/>
            <person name="Guda C."/>
            <person name="Hadaegh A."/>
            <person name="Iglesias-Rodriguez M.D."/>
            <person name="Jenkins J."/>
            <person name="Jones B.M."/>
            <person name="Lawson T."/>
            <person name="Leese F."/>
            <person name="Lindquist E."/>
            <person name="Lobanov A."/>
            <person name="Lomsadze A."/>
            <person name="Malik S.B."/>
            <person name="Marsh M.E."/>
            <person name="Mackinder L."/>
            <person name="Mock T."/>
            <person name="Mueller-Roeber B."/>
            <person name="Pagarete A."/>
            <person name="Parker M."/>
            <person name="Probert I."/>
            <person name="Quesneville H."/>
            <person name="Raines C."/>
            <person name="Rensing S.A."/>
            <person name="Riano-Pachon D.M."/>
            <person name="Richier S."/>
            <person name="Rokitta S."/>
            <person name="Shiraiwa Y."/>
            <person name="Soanes D.M."/>
            <person name="van der Giezen M."/>
            <person name="Wahlund T.M."/>
            <person name="Williams B."/>
            <person name="Wilson W."/>
            <person name="Wolfe G."/>
            <person name="Wurch L.L."/>
        </authorList>
    </citation>
    <scope>NUCLEOTIDE SEQUENCE</scope>
</reference>
<dbReference type="InterPro" id="IPR035952">
    <property type="entry name" value="Rhomboid-like_sf"/>
</dbReference>
<evidence type="ECO:0000259" key="13">
    <source>
        <dbReference type="Pfam" id="PF01694"/>
    </source>
</evidence>
<keyword evidence="9 11" id="KW-1133">Transmembrane helix</keyword>
<dbReference type="PANTHER" id="PTHR22936">
    <property type="entry name" value="RHOMBOID-RELATED"/>
    <property type="match status" value="1"/>
</dbReference>
<evidence type="ECO:0000256" key="8">
    <source>
        <dbReference type="ARBA" id="ARBA00022825"/>
    </source>
</evidence>
<dbReference type="STRING" id="2903.R1DIP4"/>
<evidence type="ECO:0000256" key="9">
    <source>
        <dbReference type="ARBA" id="ARBA00022989"/>
    </source>
</evidence>
<feature type="compositionally biased region" description="Basic and acidic residues" evidence="12">
    <location>
        <begin position="1"/>
        <end position="26"/>
    </location>
</feature>
<dbReference type="InterPro" id="IPR022764">
    <property type="entry name" value="Peptidase_S54_rhomboid_dom"/>
</dbReference>
<reference evidence="14" key="2">
    <citation type="submission" date="2024-10" db="UniProtKB">
        <authorList>
            <consortium name="EnsemblProtists"/>
        </authorList>
    </citation>
    <scope>IDENTIFICATION</scope>
</reference>
<dbReference type="SUPFAM" id="SSF144091">
    <property type="entry name" value="Rhomboid-like"/>
    <property type="match status" value="1"/>
</dbReference>
<proteinExistence type="inferred from homology"/>
<dbReference type="KEGG" id="ehx:EMIHUDRAFT_449194"/>